<comment type="caution">
    <text evidence="2">Lacks conserved residue(s) required for the propagation of feature annotation.</text>
</comment>
<dbReference type="SMART" id="SM00181">
    <property type="entry name" value="EGF"/>
    <property type="match status" value="1"/>
</dbReference>
<evidence type="ECO:0000259" key="5">
    <source>
        <dbReference type="PROSITE" id="PS50026"/>
    </source>
</evidence>
<dbReference type="InterPro" id="IPR001881">
    <property type="entry name" value="EGF-like_Ca-bd_dom"/>
</dbReference>
<evidence type="ECO:0000313" key="7">
    <source>
        <dbReference type="Proteomes" id="UP000828390"/>
    </source>
</evidence>
<proteinExistence type="predicted"/>
<dbReference type="SUPFAM" id="SSF57196">
    <property type="entry name" value="EGF/Laminin"/>
    <property type="match status" value="1"/>
</dbReference>
<comment type="caution">
    <text evidence="6">The sequence shown here is derived from an EMBL/GenBank/DDBJ whole genome shotgun (WGS) entry which is preliminary data.</text>
</comment>
<dbReference type="PROSITE" id="PS00022">
    <property type="entry name" value="EGF_1"/>
    <property type="match status" value="1"/>
</dbReference>
<feature type="disulfide bond" evidence="2">
    <location>
        <begin position="180"/>
        <end position="197"/>
    </location>
</feature>
<keyword evidence="3" id="KW-0732">Signal</keyword>
<dbReference type="PANTHER" id="PTHR24543">
    <property type="entry name" value="MULTICOPPER OXIDASE-RELATED"/>
    <property type="match status" value="1"/>
</dbReference>
<dbReference type="InterPro" id="IPR000421">
    <property type="entry name" value="FA58C"/>
</dbReference>
<dbReference type="SMART" id="SM00231">
    <property type="entry name" value="FA58C"/>
    <property type="match status" value="1"/>
</dbReference>
<gene>
    <name evidence="6" type="ORF">DPMN_139754</name>
</gene>
<keyword evidence="1 2" id="KW-1015">Disulfide bond</keyword>
<organism evidence="6 7">
    <name type="scientific">Dreissena polymorpha</name>
    <name type="common">Zebra mussel</name>
    <name type="synonym">Mytilus polymorpha</name>
    <dbReference type="NCBI Taxonomy" id="45954"/>
    <lineage>
        <taxon>Eukaryota</taxon>
        <taxon>Metazoa</taxon>
        <taxon>Spiralia</taxon>
        <taxon>Lophotrochozoa</taxon>
        <taxon>Mollusca</taxon>
        <taxon>Bivalvia</taxon>
        <taxon>Autobranchia</taxon>
        <taxon>Heteroconchia</taxon>
        <taxon>Euheterodonta</taxon>
        <taxon>Imparidentia</taxon>
        <taxon>Neoheterodontei</taxon>
        <taxon>Myida</taxon>
        <taxon>Dreissenoidea</taxon>
        <taxon>Dreissenidae</taxon>
        <taxon>Dreissena</taxon>
    </lineage>
</organism>
<feature type="signal peptide" evidence="3">
    <location>
        <begin position="1"/>
        <end position="18"/>
    </location>
</feature>
<feature type="chain" id="PRO_5038403675" evidence="3">
    <location>
        <begin position="19"/>
        <end position="396"/>
    </location>
</feature>
<dbReference type="Proteomes" id="UP000828390">
    <property type="component" value="Unassembled WGS sequence"/>
</dbReference>
<dbReference type="Pfam" id="PF00754">
    <property type="entry name" value="F5_F8_type_C"/>
    <property type="match status" value="1"/>
</dbReference>
<dbReference type="OrthoDB" id="6233064at2759"/>
<feature type="domain" description="F5/8 type C" evidence="4">
    <location>
        <begin position="212"/>
        <end position="385"/>
    </location>
</feature>
<evidence type="ECO:0000256" key="2">
    <source>
        <dbReference type="PROSITE-ProRule" id="PRU00076"/>
    </source>
</evidence>
<reference evidence="6" key="1">
    <citation type="journal article" date="2019" name="bioRxiv">
        <title>The Genome of the Zebra Mussel, Dreissena polymorpha: A Resource for Invasive Species Research.</title>
        <authorList>
            <person name="McCartney M.A."/>
            <person name="Auch B."/>
            <person name="Kono T."/>
            <person name="Mallez S."/>
            <person name="Zhang Y."/>
            <person name="Obille A."/>
            <person name="Becker A."/>
            <person name="Abrahante J.E."/>
            <person name="Garbe J."/>
            <person name="Badalamenti J.P."/>
            <person name="Herman A."/>
            <person name="Mangelson H."/>
            <person name="Liachko I."/>
            <person name="Sullivan S."/>
            <person name="Sone E.D."/>
            <person name="Koren S."/>
            <person name="Silverstein K.A.T."/>
            <person name="Beckman K.B."/>
            <person name="Gohl D.M."/>
        </authorList>
    </citation>
    <scope>NUCLEOTIDE SEQUENCE</scope>
    <source>
        <strain evidence="6">Duluth1</strain>
        <tissue evidence="6">Whole animal</tissue>
    </source>
</reference>
<dbReference type="Pfam" id="PF00008">
    <property type="entry name" value="EGF"/>
    <property type="match status" value="1"/>
</dbReference>
<evidence type="ECO:0000259" key="4">
    <source>
        <dbReference type="PROSITE" id="PS50022"/>
    </source>
</evidence>
<reference evidence="6" key="2">
    <citation type="submission" date="2020-11" db="EMBL/GenBank/DDBJ databases">
        <authorList>
            <person name="McCartney M.A."/>
            <person name="Auch B."/>
            <person name="Kono T."/>
            <person name="Mallez S."/>
            <person name="Becker A."/>
            <person name="Gohl D.M."/>
            <person name="Silverstein K.A.T."/>
            <person name="Koren S."/>
            <person name="Bechman K.B."/>
            <person name="Herman A."/>
            <person name="Abrahante J.E."/>
            <person name="Garbe J."/>
        </authorList>
    </citation>
    <scope>NUCLEOTIDE SEQUENCE</scope>
    <source>
        <strain evidence="6">Duluth1</strain>
        <tissue evidence="6">Whole animal</tissue>
    </source>
</reference>
<dbReference type="CDD" id="cd00054">
    <property type="entry name" value="EGF_CA"/>
    <property type="match status" value="1"/>
</dbReference>
<dbReference type="Gene3D" id="2.60.120.260">
    <property type="entry name" value="Galactose-binding domain-like"/>
    <property type="match status" value="1"/>
</dbReference>
<evidence type="ECO:0000256" key="3">
    <source>
        <dbReference type="SAM" id="SignalP"/>
    </source>
</evidence>
<dbReference type="EMBL" id="JAIWYP010000006">
    <property type="protein sequence ID" value="KAH3811343.1"/>
    <property type="molecule type" value="Genomic_DNA"/>
</dbReference>
<accession>A0A9D4G6G2</accession>
<dbReference type="SUPFAM" id="SSF49785">
    <property type="entry name" value="Galactose-binding domain-like"/>
    <property type="match status" value="1"/>
</dbReference>
<evidence type="ECO:0000313" key="6">
    <source>
        <dbReference type="EMBL" id="KAH3811343.1"/>
    </source>
</evidence>
<keyword evidence="7" id="KW-1185">Reference proteome</keyword>
<protein>
    <submittedName>
        <fullName evidence="6">Uncharacterized protein</fullName>
    </submittedName>
</protein>
<dbReference type="InterPro" id="IPR000742">
    <property type="entry name" value="EGF"/>
</dbReference>
<evidence type="ECO:0000256" key="1">
    <source>
        <dbReference type="ARBA" id="ARBA00023157"/>
    </source>
</evidence>
<dbReference type="InterPro" id="IPR008979">
    <property type="entry name" value="Galactose-bd-like_sf"/>
</dbReference>
<feature type="domain" description="EGF-like" evidence="5">
    <location>
        <begin position="170"/>
        <end position="209"/>
    </location>
</feature>
<name>A0A9D4G6G2_DREPO</name>
<dbReference type="Gene3D" id="2.10.25.10">
    <property type="entry name" value="Laminin"/>
    <property type="match status" value="1"/>
</dbReference>
<dbReference type="AlphaFoldDB" id="A0A9D4G6G2"/>
<dbReference type="PROSITE" id="PS50026">
    <property type="entry name" value="EGF_3"/>
    <property type="match status" value="1"/>
</dbReference>
<dbReference type="SMART" id="SM00179">
    <property type="entry name" value="EGF_CA"/>
    <property type="match status" value="1"/>
</dbReference>
<dbReference type="GO" id="GO:0005509">
    <property type="term" value="F:calcium ion binding"/>
    <property type="evidence" value="ECO:0007669"/>
    <property type="project" value="InterPro"/>
</dbReference>
<keyword evidence="2" id="KW-0245">EGF-like domain</keyword>
<dbReference type="PROSITE" id="PS50022">
    <property type="entry name" value="FA58C_3"/>
    <property type="match status" value="1"/>
</dbReference>
<feature type="disulfide bond" evidence="2">
    <location>
        <begin position="199"/>
        <end position="208"/>
    </location>
</feature>
<sequence length="396" mass="42819">MSALRFVLLLSVLGSGFCDLGGILQIHYPDISIETDANGNITMQSGADASVYLIPGPGGSVFFDGEDLLHLIKVINGLPPVWRAHSPTGFYKTAFGGDTVSVKLEAIDAENNTMYYKLVAGTMPPGLTIRGDGYIVGQVPDVDAIYSFTIRAINVNEKHADAVFRMQIIERNQCLPTDPCQNGGFCIDQSGDIPYKCICDLSFSGMNCELSCRSNSLQINDTSVVPEAMMSAYLTQENFTATEGRLGSSGGGGRGWCGANSYAWLQIDLGREARIFGAIIQSYSNDYYTGSYYISYSTDGNNFRYVENQNATQNATAFATSTTTAPRTSTSSPTAGGKFTFSGSTSTSRATDYLPEFVIARFVRFHPVSYSSSKYPCMRVDLLGCFDQPKLTGTSP</sequence>